<evidence type="ECO:0000256" key="1">
    <source>
        <dbReference type="SAM" id="MobiDB-lite"/>
    </source>
</evidence>
<evidence type="ECO:0000313" key="2">
    <source>
        <dbReference type="Proteomes" id="UP000813463"/>
    </source>
</evidence>
<feature type="region of interest" description="Disordered" evidence="1">
    <location>
        <begin position="140"/>
        <end position="164"/>
    </location>
</feature>
<proteinExistence type="predicted"/>
<organism evidence="2 3">
    <name type="scientific">Spinacia oleracea</name>
    <name type="common">Spinach</name>
    <dbReference type="NCBI Taxonomy" id="3562"/>
    <lineage>
        <taxon>Eukaryota</taxon>
        <taxon>Viridiplantae</taxon>
        <taxon>Streptophyta</taxon>
        <taxon>Embryophyta</taxon>
        <taxon>Tracheophyta</taxon>
        <taxon>Spermatophyta</taxon>
        <taxon>Magnoliopsida</taxon>
        <taxon>eudicotyledons</taxon>
        <taxon>Gunneridae</taxon>
        <taxon>Pentapetalae</taxon>
        <taxon>Caryophyllales</taxon>
        <taxon>Chenopodiaceae</taxon>
        <taxon>Chenopodioideae</taxon>
        <taxon>Anserineae</taxon>
        <taxon>Spinacia</taxon>
    </lineage>
</organism>
<dbReference type="GeneID" id="110784910"/>
<protein>
    <recommendedName>
        <fullName evidence="4">Bifunctional inhibitor/plant lipid transfer protein/seed storage helical domain-containing protein</fullName>
    </recommendedName>
</protein>
<evidence type="ECO:0008006" key="4">
    <source>
        <dbReference type="Google" id="ProtNLM"/>
    </source>
</evidence>
<name>A0ABM3R039_SPIOL</name>
<keyword evidence="2" id="KW-1185">Reference proteome</keyword>
<feature type="compositionally biased region" description="Pro residues" evidence="1">
    <location>
        <begin position="148"/>
        <end position="164"/>
    </location>
</feature>
<dbReference type="Proteomes" id="UP000813463">
    <property type="component" value="Chromosome 6"/>
</dbReference>
<accession>A0ABM3R039</accession>
<evidence type="ECO:0000313" key="3">
    <source>
        <dbReference type="RefSeq" id="XP_056688997.1"/>
    </source>
</evidence>
<reference evidence="3" key="2">
    <citation type="submission" date="2025-08" db="UniProtKB">
        <authorList>
            <consortium name="RefSeq"/>
        </authorList>
    </citation>
    <scope>IDENTIFICATION</scope>
    <source>
        <tissue evidence="3">Leaf</tissue>
    </source>
</reference>
<gene>
    <name evidence="3" type="primary">LOC110784910</name>
</gene>
<dbReference type="RefSeq" id="XP_056688997.1">
    <property type="nucleotide sequence ID" value="XM_056833019.1"/>
</dbReference>
<sequence>MQRPTVAQCCPAISSARIFETACFCSAKADILSQHAQVFFDNVLAFCGIPATLETICPAQQAAPCWANIAPCLEAAKVQNYATAAVEMCCPAISNIMINDSSCFCLAKTDVVSQHAQPIFNDILTTCKITGTTLDALCPDTPSSPSSTTPPTPNTTPSTPGTPP</sequence>
<reference evidence="2" key="1">
    <citation type="journal article" date="2021" name="Nat. Commun.">
        <title>Genomic analyses provide insights into spinach domestication and the genetic basis of agronomic traits.</title>
        <authorList>
            <person name="Cai X."/>
            <person name="Sun X."/>
            <person name="Xu C."/>
            <person name="Sun H."/>
            <person name="Wang X."/>
            <person name="Ge C."/>
            <person name="Zhang Z."/>
            <person name="Wang Q."/>
            <person name="Fei Z."/>
            <person name="Jiao C."/>
            <person name="Wang Q."/>
        </authorList>
    </citation>
    <scope>NUCLEOTIDE SEQUENCE [LARGE SCALE GENOMIC DNA]</scope>
    <source>
        <strain evidence="2">cv. Varoflay</strain>
    </source>
</reference>